<dbReference type="AlphaFoldDB" id="A0A516SAU8"/>
<evidence type="ECO:0000259" key="1">
    <source>
        <dbReference type="Pfam" id="PF01695"/>
    </source>
</evidence>
<dbReference type="RefSeq" id="WP_143856103.1">
    <property type="nucleotide sequence ID" value="NZ_CP041730.1"/>
</dbReference>
<evidence type="ECO:0000313" key="3">
    <source>
        <dbReference type="Proteomes" id="UP000317550"/>
    </source>
</evidence>
<dbReference type="GO" id="GO:0005524">
    <property type="term" value="F:ATP binding"/>
    <property type="evidence" value="ECO:0007669"/>
    <property type="project" value="InterPro"/>
</dbReference>
<dbReference type="KEGG" id="cari:FNU76_01725"/>
<dbReference type="Pfam" id="PF01695">
    <property type="entry name" value="IstB_IS21"/>
    <property type="match status" value="1"/>
</dbReference>
<dbReference type="SUPFAM" id="SSF52540">
    <property type="entry name" value="P-loop containing nucleoside triphosphate hydrolases"/>
    <property type="match status" value="1"/>
</dbReference>
<dbReference type="PANTHER" id="PTHR30050">
    <property type="entry name" value="CHROMOSOMAL REPLICATION INITIATOR PROTEIN DNAA"/>
    <property type="match status" value="1"/>
</dbReference>
<dbReference type="Gene3D" id="3.40.50.300">
    <property type="entry name" value="P-loop containing nucleotide triphosphate hydrolases"/>
    <property type="match status" value="1"/>
</dbReference>
<dbReference type="InterPro" id="IPR002611">
    <property type="entry name" value="IstB_ATP-bd"/>
</dbReference>
<reference evidence="3" key="1">
    <citation type="submission" date="2019-07" db="EMBL/GenBank/DDBJ databases">
        <title>Chitinimonas sp. nov., isolated from Ny-Alesund, arctica soil.</title>
        <authorList>
            <person name="Xu Q."/>
            <person name="Peng F."/>
        </authorList>
    </citation>
    <scope>NUCLEOTIDE SEQUENCE [LARGE SCALE GENOMIC DNA]</scope>
    <source>
        <strain evidence="3">R3-44</strain>
    </source>
</reference>
<dbReference type="Proteomes" id="UP000317550">
    <property type="component" value="Chromosome"/>
</dbReference>
<evidence type="ECO:0000313" key="2">
    <source>
        <dbReference type="EMBL" id="QDQ25178.1"/>
    </source>
</evidence>
<dbReference type="InterPro" id="IPR027417">
    <property type="entry name" value="P-loop_NTPase"/>
</dbReference>
<feature type="domain" description="IstB-like ATP-binding" evidence="1">
    <location>
        <begin position="85"/>
        <end position="230"/>
    </location>
</feature>
<dbReference type="PANTHER" id="PTHR30050:SF4">
    <property type="entry name" value="ATP-BINDING PROTEIN RV3427C IN INSERTION SEQUENCE-RELATED"/>
    <property type="match status" value="1"/>
</dbReference>
<accession>A0A516SAU8</accession>
<dbReference type="GO" id="GO:0006260">
    <property type="term" value="P:DNA replication"/>
    <property type="evidence" value="ECO:0007669"/>
    <property type="project" value="TreeGrafter"/>
</dbReference>
<organism evidence="2 3">
    <name type="scientific">Chitinimonas arctica</name>
    <dbReference type="NCBI Taxonomy" id="2594795"/>
    <lineage>
        <taxon>Bacteria</taxon>
        <taxon>Pseudomonadati</taxon>
        <taxon>Pseudomonadota</taxon>
        <taxon>Betaproteobacteria</taxon>
        <taxon>Neisseriales</taxon>
        <taxon>Chitinibacteraceae</taxon>
        <taxon>Chitinimonas</taxon>
    </lineage>
</organism>
<protein>
    <recommendedName>
        <fullName evidence="1">IstB-like ATP-binding domain-containing protein</fullName>
    </recommendedName>
</protein>
<name>A0A516SAU8_9NEIS</name>
<keyword evidence="3" id="KW-1185">Reference proteome</keyword>
<dbReference type="EMBL" id="CP041730">
    <property type="protein sequence ID" value="QDQ25178.1"/>
    <property type="molecule type" value="Genomic_DNA"/>
</dbReference>
<sequence length="263" mass="29312">MLATKSTLAHLLQIHEPPLECVDHCPQHGQFLARCHIGSKFGTCPTCTAEANAAKEARERQEAEREAQLRWQRQLGSSGIHEHFHDRKIGNYHVTHEGQRRARAFAEAYAEEFAGKHSGRCAVFVGQTGTDKNHLACGIAMRIMARYQRSAMFTTVSSMIMRIPEAKRFDSEMRQSEAIALFTYPSLLILDEVGVQSSTDSEARALFDVLNGRYEQRKATILLSNLDVAGVQNAIGPRLFDRLREDGGEVVPFDWAGGRGTLA</sequence>
<gene>
    <name evidence="2" type="ORF">FNU76_01725</name>
</gene>
<dbReference type="OrthoDB" id="9773429at2"/>
<proteinExistence type="predicted"/>